<evidence type="ECO:0000256" key="2">
    <source>
        <dbReference type="SAM" id="SignalP"/>
    </source>
</evidence>
<evidence type="ECO:0000313" key="4">
    <source>
        <dbReference type="Proteomes" id="UP000018372"/>
    </source>
</evidence>
<reference evidence="3" key="1">
    <citation type="submission" date="2012-11" db="EMBL/GenBank/DDBJ databases">
        <title>Dependencies among metagenomic species, viruses, plasmids and units of genetic variation.</title>
        <authorList>
            <person name="Nielsen H.B."/>
            <person name="Almeida M."/>
            <person name="Juncker A.S."/>
            <person name="Rasmussen S."/>
            <person name="Li J."/>
            <person name="Sunagawa S."/>
            <person name="Plichta D."/>
            <person name="Gautier L."/>
            <person name="Le Chatelier E."/>
            <person name="Peletier E."/>
            <person name="Bonde I."/>
            <person name="Nielsen T."/>
            <person name="Manichanh C."/>
            <person name="Arumugam M."/>
            <person name="Batto J."/>
            <person name="Santos M.B.Q.D."/>
            <person name="Blom N."/>
            <person name="Borruel N."/>
            <person name="Burgdorf K.S."/>
            <person name="Boumezbeur F."/>
            <person name="Casellas F."/>
            <person name="Dore J."/>
            <person name="Guarner F."/>
            <person name="Hansen T."/>
            <person name="Hildebrand F."/>
            <person name="Kaas R.S."/>
            <person name="Kennedy S."/>
            <person name="Kristiansen K."/>
            <person name="Kultima J.R."/>
            <person name="Leonard P."/>
            <person name="Levenez F."/>
            <person name="Lund O."/>
            <person name="Moumen B."/>
            <person name="Le Paslier D."/>
            <person name="Pons N."/>
            <person name="Pedersen O."/>
            <person name="Prifti E."/>
            <person name="Qin J."/>
            <person name="Raes J."/>
            <person name="Tap J."/>
            <person name="Tims S."/>
            <person name="Ussery D.W."/>
            <person name="Yamada T."/>
            <person name="MetaHit consortium"/>
            <person name="Renault P."/>
            <person name="Sicheritz-Ponten T."/>
            <person name="Bork P."/>
            <person name="Wang J."/>
            <person name="Brunak S."/>
            <person name="Ehrlich S.D."/>
        </authorList>
    </citation>
    <scope>NUCLEOTIDE SEQUENCE [LARGE SCALE GENOMIC DNA]</scope>
</reference>
<sequence length="448" mass="49482">MKKTWKLAMICMAIASASLMAGCGDDNNPDNPEEGEIDNPVVSNPEEPDGSLQEPEKAKAKINEVGKELVSMVNANDFKDLATIADALSALSDEPYYGYENADYQHRASNLIAATRGDMDALYALSRTTYQASEYYGTYEYDTKKREWVWTEGTPSDKFICRFPAENEIVEVTVESKGGETDFNIDGDSYKIPAEVNGNIVWKGNTLATANVKASNLKNTSPYEADVNAEVKVGDKYVVTAQVSVKDKVATAYSEINIDGKKAVIGKGVINGQNMTSDSENITFEERFNNAEAQAILLDDAYITMKCSDVKSLSQRLDEDEYTYPQIPENATKEEAIKIYKDFNTQQQADAEALATDISKYLTGDVRFVSQTNPSANLGFQGYIDYSYSFEYNGGVSIDVEYWETEPVAVFSDGSKMSFDNLDGENSPFKGFIDSLEDLIDAFGKLVE</sequence>
<dbReference type="EMBL" id="CBAT010000198">
    <property type="protein sequence ID" value="CCZ87988.1"/>
    <property type="molecule type" value="Genomic_DNA"/>
</dbReference>
<name>R5VBP7_9BACT</name>
<feature type="region of interest" description="Disordered" evidence="1">
    <location>
        <begin position="24"/>
        <end position="57"/>
    </location>
</feature>
<feature type="compositionally biased region" description="Acidic residues" evidence="1">
    <location>
        <begin position="27"/>
        <end position="37"/>
    </location>
</feature>
<comment type="caution">
    <text evidence="3">The sequence shown here is derived from an EMBL/GenBank/DDBJ whole genome shotgun (WGS) entry which is preliminary data.</text>
</comment>
<protein>
    <recommendedName>
        <fullName evidence="5">Lipoprotein</fullName>
    </recommendedName>
</protein>
<feature type="chain" id="PRO_5004394908" description="Lipoprotein" evidence="2">
    <location>
        <begin position="22"/>
        <end position="448"/>
    </location>
</feature>
<dbReference type="RefSeq" id="WP_022052657.1">
    <property type="nucleotide sequence ID" value="NZ_HF998056.1"/>
</dbReference>
<keyword evidence="2" id="KW-0732">Signal</keyword>
<evidence type="ECO:0000256" key="1">
    <source>
        <dbReference type="SAM" id="MobiDB-lite"/>
    </source>
</evidence>
<evidence type="ECO:0000313" key="3">
    <source>
        <dbReference type="EMBL" id="CCZ87988.1"/>
    </source>
</evidence>
<dbReference type="Proteomes" id="UP000018372">
    <property type="component" value="Unassembled WGS sequence"/>
</dbReference>
<accession>R5VBP7</accession>
<feature type="signal peptide" evidence="2">
    <location>
        <begin position="1"/>
        <end position="21"/>
    </location>
</feature>
<proteinExistence type="predicted"/>
<organism evidence="3 4">
    <name type="scientific">Phocaeicola plebeius CAG:211</name>
    <dbReference type="NCBI Taxonomy" id="1263052"/>
    <lineage>
        <taxon>Bacteria</taxon>
        <taxon>Pseudomonadati</taxon>
        <taxon>Bacteroidota</taxon>
        <taxon>Bacteroidia</taxon>
        <taxon>Bacteroidales</taxon>
        <taxon>Bacteroidaceae</taxon>
        <taxon>Phocaeicola</taxon>
    </lineage>
</organism>
<dbReference type="AlphaFoldDB" id="R5VBP7"/>
<gene>
    <name evidence="3" type="ORF">BN536_00304</name>
</gene>
<dbReference type="PROSITE" id="PS51257">
    <property type="entry name" value="PROKAR_LIPOPROTEIN"/>
    <property type="match status" value="1"/>
</dbReference>
<evidence type="ECO:0008006" key="5">
    <source>
        <dbReference type="Google" id="ProtNLM"/>
    </source>
</evidence>